<dbReference type="InterPro" id="IPR013762">
    <property type="entry name" value="Integrase-like_cat_sf"/>
</dbReference>
<dbReference type="Pfam" id="PF00589">
    <property type="entry name" value="Phage_integrase"/>
    <property type="match status" value="1"/>
</dbReference>
<accession>A0A249MTH9</accession>
<dbReference type="Gene3D" id="1.10.150.130">
    <property type="match status" value="1"/>
</dbReference>
<evidence type="ECO:0000256" key="1">
    <source>
        <dbReference type="ARBA" id="ARBA00023125"/>
    </source>
</evidence>
<protein>
    <submittedName>
        <fullName evidence="5">Integrase</fullName>
    </submittedName>
</protein>
<name>A0A249MTH9_SPHXE</name>
<evidence type="ECO:0000256" key="2">
    <source>
        <dbReference type="ARBA" id="ARBA00023172"/>
    </source>
</evidence>
<dbReference type="SUPFAM" id="SSF56349">
    <property type="entry name" value="DNA breaking-rejoining enzymes"/>
    <property type="match status" value="1"/>
</dbReference>
<sequence length="387" mass="44094">MTRHRLRSNRFLPEYVSRFKDRHGKERLRFRRKGYPSKYFTAPLGTEAFREEYRRFNSPEAIAEGIEEAHAARTVPGSIGDLLRRYFAVPERLGPTETTQTKVRRILERFAEGREDRPVKGVSFEHIDAIIAKVRNKSVDARGRTIGGNEAARKLRKELRRLFAFARKLEWIATNPVDDSEPVKVAPSDRSPGFYTWTEEDIATYRAHWPLGTKQRLAMELMLWTDQRKVDAIHLGRQHVRAGKFVIRQSKTGKLLRLAIAPQLAAAIDAMPASDAMCFLVTEWGKPFSVKGFGGWFREQCDAAGLPKCTAHGLRKATMRRMAELEMPNKTMKSVSGHSKDDEVARYTAAANQERLADSAIKQLSDWEMSNPDPRLDTDPAQRAENG</sequence>
<dbReference type="InterPro" id="IPR010998">
    <property type="entry name" value="Integrase_recombinase_N"/>
</dbReference>
<evidence type="ECO:0000256" key="3">
    <source>
        <dbReference type="SAM" id="MobiDB-lite"/>
    </source>
</evidence>
<evidence type="ECO:0000313" key="5">
    <source>
        <dbReference type="EMBL" id="ASY44673.1"/>
    </source>
</evidence>
<dbReference type="RefSeq" id="WP_095687008.1">
    <property type="nucleotide sequence ID" value="NZ_CP022745.1"/>
</dbReference>
<dbReference type="Proteomes" id="UP000217141">
    <property type="component" value="Chromosome I"/>
</dbReference>
<dbReference type="GO" id="GO:0015074">
    <property type="term" value="P:DNA integration"/>
    <property type="evidence" value="ECO:0007669"/>
    <property type="project" value="InterPro"/>
</dbReference>
<dbReference type="KEGG" id="shyd:CJD35_09585"/>
<dbReference type="EMBL" id="CP022745">
    <property type="protein sequence ID" value="ASY44673.1"/>
    <property type="molecule type" value="Genomic_DNA"/>
</dbReference>
<keyword evidence="2" id="KW-0233">DNA recombination</keyword>
<dbReference type="AlphaFoldDB" id="A0A249MTH9"/>
<evidence type="ECO:0000313" key="6">
    <source>
        <dbReference type="Proteomes" id="UP000217141"/>
    </source>
</evidence>
<reference evidence="5 6" key="1">
    <citation type="submission" date="2017-08" db="EMBL/GenBank/DDBJ databases">
        <title>Whole Genome Sequence of Sphingobium hydrophobicum C1: Insights into Adaption to the Electronic-waste Contaminated Sediment.</title>
        <authorList>
            <person name="Song D."/>
            <person name="Chen X."/>
            <person name="Xu M."/>
        </authorList>
    </citation>
    <scope>NUCLEOTIDE SEQUENCE [LARGE SCALE GENOMIC DNA]</scope>
    <source>
        <strain evidence="5 6">C1</strain>
    </source>
</reference>
<proteinExistence type="predicted"/>
<keyword evidence="1" id="KW-0238">DNA-binding</keyword>
<dbReference type="Gene3D" id="1.10.443.10">
    <property type="entry name" value="Intergrase catalytic core"/>
    <property type="match status" value="1"/>
</dbReference>
<organism evidence="5 6">
    <name type="scientific">Sphingobium xenophagum</name>
    <dbReference type="NCBI Taxonomy" id="121428"/>
    <lineage>
        <taxon>Bacteria</taxon>
        <taxon>Pseudomonadati</taxon>
        <taxon>Pseudomonadota</taxon>
        <taxon>Alphaproteobacteria</taxon>
        <taxon>Sphingomonadales</taxon>
        <taxon>Sphingomonadaceae</taxon>
        <taxon>Sphingobium</taxon>
    </lineage>
</organism>
<dbReference type="InterPro" id="IPR002104">
    <property type="entry name" value="Integrase_catalytic"/>
</dbReference>
<feature type="domain" description="Tyr recombinase" evidence="4">
    <location>
        <begin position="190"/>
        <end position="361"/>
    </location>
</feature>
<dbReference type="GO" id="GO:0006310">
    <property type="term" value="P:DNA recombination"/>
    <property type="evidence" value="ECO:0007669"/>
    <property type="project" value="UniProtKB-KW"/>
</dbReference>
<gene>
    <name evidence="5" type="ORF">CJD35_09585</name>
</gene>
<dbReference type="GO" id="GO:0003677">
    <property type="term" value="F:DNA binding"/>
    <property type="evidence" value="ECO:0007669"/>
    <property type="project" value="UniProtKB-KW"/>
</dbReference>
<dbReference type="PROSITE" id="PS51898">
    <property type="entry name" value="TYR_RECOMBINASE"/>
    <property type="match status" value="1"/>
</dbReference>
<feature type="compositionally biased region" description="Basic and acidic residues" evidence="3">
    <location>
        <begin position="374"/>
        <end position="387"/>
    </location>
</feature>
<evidence type="ECO:0000259" key="4">
    <source>
        <dbReference type="PROSITE" id="PS51898"/>
    </source>
</evidence>
<feature type="region of interest" description="Disordered" evidence="3">
    <location>
        <begin position="360"/>
        <end position="387"/>
    </location>
</feature>
<dbReference type="InterPro" id="IPR011010">
    <property type="entry name" value="DNA_brk_join_enz"/>
</dbReference>